<evidence type="ECO:0000313" key="14">
    <source>
        <dbReference type="EMBL" id="ODQ46133.1"/>
    </source>
</evidence>
<dbReference type="PANTHER" id="PTHR45629:SF7">
    <property type="entry name" value="DNA EXCISION REPAIR PROTEIN ERCC-6-RELATED"/>
    <property type="match status" value="1"/>
</dbReference>
<dbReference type="RefSeq" id="XP_019017246.1">
    <property type="nucleotide sequence ID" value="XM_019162901.1"/>
</dbReference>
<feature type="region of interest" description="Disordered" evidence="11">
    <location>
        <begin position="1079"/>
        <end position="1107"/>
    </location>
</feature>
<evidence type="ECO:0000256" key="6">
    <source>
        <dbReference type="ARBA" id="ARBA00022806"/>
    </source>
</evidence>
<dbReference type="OrthoDB" id="413460at2759"/>
<dbReference type="CDD" id="cd18000">
    <property type="entry name" value="DEXHc_ERCC6"/>
    <property type="match status" value="1"/>
</dbReference>
<gene>
    <name evidence="14" type="ORF">PICMEDRAFT_34718</name>
</gene>
<dbReference type="GO" id="GO:0061635">
    <property type="term" value="P:regulation of protein complex stability"/>
    <property type="evidence" value="ECO:0007669"/>
    <property type="project" value="EnsemblFungi"/>
</dbReference>
<dbReference type="InterPro" id="IPR050496">
    <property type="entry name" value="SNF2_RAD54_helicase_repair"/>
</dbReference>
<organism evidence="14 15">
    <name type="scientific">Pichia membranifaciens NRRL Y-2026</name>
    <dbReference type="NCBI Taxonomy" id="763406"/>
    <lineage>
        <taxon>Eukaryota</taxon>
        <taxon>Fungi</taxon>
        <taxon>Dikarya</taxon>
        <taxon>Ascomycota</taxon>
        <taxon>Saccharomycotina</taxon>
        <taxon>Pichiomycetes</taxon>
        <taxon>Pichiales</taxon>
        <taxon>Pichiaceae</taxon>
        <taxon>Pichia</taxon>
    </lineage>
</organism>
<dbReference type="InterPro" id="IPR038718">
    <property type="entry name" value="SNF2-like_sf"/>
</dbReference>
<dbReference type="GeneID" id="30179588"/>
<dbReference type="Pfam" id="PF00271">
    <property type="entry name" value="Helicase_C"/>
    <property type="match status" value="1"/>
</dbReference>
<reference evidence="14 15" key="1">
    <citation type="journal article" date="2016" name="Proc. Natl. Acad. Sci. U.S.A.">
        <title>Comparative genomics of biotechnologically important yeasts.</title>
        <authorList>
            <person name="Riley R."/>
            <person name="Haridas S."/>
            <person name="Wolfe K.H."/>
            <person name="Lopes M.R."/>
            <person name="Hittinger C.T."/>
            <person name="Goeker M."/>
            <person name="Salamov A.A."/>
            <person name="Wisecaver J.H."/>
            <person name="Long T.M."/>
            <person name="Calvey C.H."/>
            <person name="Aerts A.L."/>
            <person name="Barry K.W."/>
            <person name="Choi C."/>
            <person name="Clum A."/>
            <person name="Coughlan A.Y."/>
            <person name="Deshpande S."/>
            <person name="Douglass A.P."/>
            <person name="Hanson S.J."/>
            <person name="Klenk H.-P."/>
            <person name="LaButti K.M."/>
            <person name="Lapidus A."/>
            <person name="Lindquist E.A."/>
            <person name="Lipzen A.M."/>
            <person name="Meier-Kolthoff J.P."/>
            <person name="Ohm R.A."/>
            <person name="Otillar R.P."/>
            <person name="Pangilinan J.L."/>
            <person name="Peng Y."/>
            <person name="Rokas A."/>
            <person name="Rosa C.A."/>
            <person name="Scheuner C."/>
            <person name="Sibirny A.A."/>
            <person name="Slot J.C."/>
            <person name="Stielow J.B."/>
            <person name="Sun H."/>
            <person name="Kurtzman C.P."/>
            <person name="Blackwell M."/>
            <person name="Grigoriev I.V."/>
            <person name="Jeffries T.W."/>
        </authorList>
    </citation>
    <scope>NUCLEOTIDE SEQUENCE [LARGE SCALE GENOMIC DNA]</scope>
    <source>
        <strain evidence="14 15">NRRL Y-2026</strain>
    </source>
</reference>
<evidence type="ECO:0000256" key="2">
    <source>
        <dbReference type="ARBA" id="ARBA00007025"/>
    </source>
</evidence>
<keyword evidence="4" id="KW-0227">DNA damage</keyword>
<dbReference type="PANTHER" id="PTHR45629">
    <property type="entry name" value="SNF2/RAD54 FAMILY MEMBER"/>
    <property type="match status" value="1"/>
</dbReference>
<evidence type="ECO:0000256" key="10">
    <source>
        <dbReference type="ARBA" id="ARBA00023242"/>
    </source>
</evidence>
<comment type="similarity">
    <text evidence="2">Belongs to the SNF2/RAD54 helicase family.</text>
</comment>
<keyword evidence="9" id="KW-0234">DNA repair</keyword>
<feature type="compositionally biased region" description="Low complexity" evidence="11">
    <location>
        <begin position="1097"/>
        <end position="1107"/>
    </location>
</feature>
<sequence>MQEDGKLTLNENVKAESGDESYSGDKGVESAERLSDLNKADSNNQNQPGALAHLNIKILDQNDFEKQVEHDADKAIYEKELEIEEKRLAKANDKYLKFKGKLLTLQKRLHQPNLKISEKTRIGVQIEELEENEIMQSLKDLEDIKERMKKLKRNMQPVTQTQSAESNIPQQLPEETREEYLIRTGKITAFGTANAFIEENNDADRMQVPTHKNLIMPGFNNIAVVDEKDKPASIDLESIEFLADAEEEGDDGDFKIDYDEINSDDMDDDSEVIDEIYTDDDIDVTQRKKRRKKSATDELIIDNLDDGNETFYEKRLNNWVSQRSAMRLQNSPDYVDDPSVPEWYKPHPTIKDAILNDKFRLPGDIFPSLFDYQKTCVQWLSELYNQKTGGIIGDEMGLGKTIQMISFLAGLHYSQNLRGPILVVCPATVLRQWCNEFHRWWPPFRAVILHSIGEGLSKTKSNKRSAEDDEDDEDLYDLENEDYGSVPTLGRTKDNKVVRELVEKVVKNGHVLITTYAGVRMYAKYLIPVKWGYVVLDEGHKIRNPDSFITITCKQLRTPNRIILSGTPIQNNLIELWSLFDFVFPGRLGTLPVFQRQFCVPINLGGYANATNVQVQAGYKCAVVLKDLVSPYLLRRVKTDVAKDLPKKTEMVLFCKLTPEQRRLYKKFIDSADLKRILEGKRNALFGIDMLRKICNHPNLVDLNLKDKKITKLPSIEELSSKSGKIQVVMALLELWKREDRKTLIFTQTKQMLNILQQLLDLLNESSEGGYKYMRMDGSTPIIQRQSLVDQFNLNPQYKVFLLTTRVGGLGVNLTGASRVIIYDPDWNPSTDMQARERAWRLGQKQDVAIYRLIMASSIEEKIYHRQIFKQFLTNKILKDPKQKRFFKMTDMYDLFTLGDDDVKGTETADLFGADEQTFDGIKERKTKFKSRLTNNKSNTHASPEVKDEGDDDFLKATRLAGVSGLEEYNDEQMREKSMFDDDDSRTQDSSASGGNEKNIMSEIFKKTGIHSAVEHDSILDKGNYNSGLASSMALIDNEATRIANDAVAALKESRSLTKKSNFAVPTWTGKFGAAGKFNSVNNSKRRKLPQSQTPFSERSSSPASSNSILANLRAKKEATNKRPASQSQTLITQLSSYMAGVDGNFSKSSQILEHLDVDLSDEKTVKVVRNMLKSICSWDKEKKGWVLNPEFR</sequence>
<evidence type="ECO:0000313" key="15">
    <source>
        <dbReference type="Proteomes" id="UP000094455"/>
    </source>
</evidence>
<dbReference type="GO" id="GO:0008094">
    <property type="term" value="F:ATP-dependent activity, acting on DNA"/>
    <property type="evidence" value="ECO:0007669"/>
    <property type="project" value="EnsemblFungi"/>
</dbReference>
<dbReference type="STRING" id="763406.A0A1E3NLB2"/>
<keyword evidence="7" id="KW-0067">ATP-binding</keyword>
<feature type="domain" description="Helicase ATP-binding" evidence="12">
    <location>
        <begin position="381"/>
        <end position="586"/>
    </location>
</feature>
<evidence type="ECO:0008006" key="16">
    <source>
        <dbReference type="Google" id="ProtNLM"/>
    </source>
</evidence>
<dbReference type="SUPFAM" id="SSF52540">
    <property type="entry name" value="P-loop containing nucleoside triphosphate hydrolases"/>
    <property type="match status" value="2"/>
</dbReference>
<dbReference type="GO" id="GO:0005634">
    <property type="term" value="C:nucleus"/>
    <property type="evidence" value="ECO:0007669"/>
    <property type="project" value="TreeGrafter"/>
</dbReference>
<feature type="region of interest" description="Disordered" evidence="11">
    <location>
        <begin position="1"/>
        <end position="48"/>
    </location>
</feature>
<feature type="compositionally biased region" description="Basic and acidic residues" evidence="11">
    <location>
        <begin position="26"/>
        <end position="39"/>
    </location>
</feature>
<dbReference type="GO" id="GO:0005524">
    <property type="term" value="F:ATP binding"/>
    <property type="evidence" value="ECO:0007669"/>
    <property type="project" value="InterPro"/>
</dbReference>
<evidence type="ECO:0000256" key="5">
    <source>
        <dbReference type="ARBA" id="ARBA00022801"/>
    </source>
</evidence>
<feature type="region of interest" description="Disordered" evidence="11">
    <location>
        <begin position="154"/>
        <end position="175"/>
    </location>
</feature>
<evidence type="ECO:0000256" key="9">
    <source>
        <dbReference type="ARBA" id="ARBA00023204"/>
    </source>
</evidence>
<keyword evidence="8" id="KW-0238">DNA-binding</keyword>
<dbReference type="Pfam" id="PF25875">
    <property type="entry name" value="WHD_Rad26_CSB"/>
    <property type="match status" value="1"/>
</dbReference>
<evidence type="ECO:0000256" key="7">
    <source>
        <dbReference type="ARBA" id="ARBA00022840"/>
    </source>
</evidence>
<dbReference type="GO" id="GO:0006357">
    <property type="term" value="P:regulation of transcription by RNA polymerase II"/>
    <property type="evidence" value="ECO:0007669"/>
    <property type="project" value="EnsemblFungi"/>
</dbReference>
<evidence type="ECO:0000256" key="8">
    <source>
        <dbReference type="ARBA" id="ARBA00023125"/>
    </source>
</evidence>
<evidence type="ECO:0000256" key="1">
    <source>
        <dbReference type="ARBA" id="ARBA00004123"/>
    </source>
</evidence>
<keyword evidence="3" id="KW-0547">Nucleotide-binding</keyword>
<keyword evidence="6" id="KW-0347">Helicase</keyword>
<dbReference type="PROSITE" id="PS51192">
    <property type="entry name" value="HELICASE_ATP_BIND_1"/>
    <property type="match status" value="1"/>
</dbReference>
<dbReference type="GO" id="GO:0006283">
    <property type="term" value="P:transcription-coupled nucleotide-excision repair"/>
    <property type="evidence" value="ECO:0007669"/>
    <property type="project" value="EnsemblFungi"/>
</dbReference>
<accession>A0A1E3NLB2</accession>
<dbReference type="Pfam" id="PF00176">
    <property type="entry name" value="SNF2-rel_dom"/>
    <property type="match status" value="1"/>
</dbReference>
<dbReference type="GO" id="GO:0016787">
    <property type="term" value="F:hydrolase activity"/>
    <property type="evidence" value="ECO:0007669"/>
    <property type="project" value="UniProtKB-KW"/>
</dbReference>
<proteinExistence type="inferred from homology"/>
<name>A0A1E3NLB2_9ASCO</name>
<protein>
    <recommendedName>
        <fullName evidence="16">DNA repair and recombination protein RAD26</fullName>
    </recommendedName>
</protein>
<keyword evidence="15" id="KW-1185">Reference proteome</keyword>
<comment type="subcellular location">
    <subcellularLocation>
        <location evidence="1">Nucleus</location>
    </subcellularLocation>
</comment>
<dbReference type="InterPro" id="IPR058951">
    <property type="entry name" value="WHD_Rad26_CSB-like"/>
</dbReference>
<evidence type="ECO:0000256" key="3">
    <source>
        <dbReference type="ARBA" id="ARBA00022741"/>
    </source>
</evidence>
<dbReference type="CDD" id="cd18793">
    <property type="entry name" value="SF2_C_SNF"/>
    <property type="match status" value="1"/>
</dbReference>
<dbReference type="Gene3D" id="3.40.50.300">
    <property type="entry name" value="P-loop containing nucleotide triphosphate hydrolases"/>
    <property type="match status" value="1"/>
</dbReference>
<dbReference type="InterPro" id="IPR001650">
    <property type="entry name" value="Helicase_C-like"/>
</dbReference>
<dbReference type="EMBL" id="KV454004">
    <property type="protein sequence ID" value="ODQ46133.1"/>
    <property type="molecule type" value="Genomic_DNA"/>
</dbReference>
<dbReference type="GO" id="GO:0000785">
    <property type="term" value="C:chromatin"/>
    <property type="evidence" value="ECO:0007669"/>
    <property type="project" value="EnsemblFungi"/>
</dbReference>
<evidence type="ECO:0000259" key="12">
    <source>
        <dbReference type="PROSITE" id="PS51192"/>
    </source>
</evidence>
<dbReference type="InterPro" id="IPR001611">
    <property type="entry name" value="Leu-rich_rpt"/>
</dbReference>
<dbReference type="Proteomes" id="UP000094455">
    <property type="component" value="Unassembled WGS sequence"/>
</dbReference>
<feature type="compositionally biased region" description="Polar residues" evidence="11">
    <location>
        <begin position="156"/>
        <end position="170"/>
    </location>
</feature>
<keyword evidence="10" id="KW-0539">Nucleus</keyword>
<dbReference type="Gene3D" id="3.40.50.10810">
    <property type="entry name" value="Tandem AAA-ATPase domain"/>
    <property type="match status" value="1"/>
</dbReference>
<keyword evidence="5" id="KW-0378">Hydrolase</keyword>
<dbReference type="FunFam" id="3.40.50.10810:FF:000039">
    <property type="entry name" value="DNA repair protein Rhp26/Rad26"/>
    <property type="match status" value="1"/>
</dbReference>
<dbReference type="AlphaFoldDB" id="A0A1E3NLB2"/>
<feature type="domain" description="Helicase C-terminal" evidence="13">
    <location>
        <begin position="727"/>
        <end position="893"/>
    </location>
</feature>
<dbReference type="PROSITE" id="PS51194">
    <property type="entry name" value="HELICASE_CTER"/>
    <property type="match status" value="1"/>
</dbReference>
<dbReference type="InterPro" id="IPR049730">
    <property type="entry name" value="SNF2/RAD54-like_C"/>
</dbReference>
<dbReference type="SMART" id="SM00490">
    <property type="entry name" value="HELICc"/>
    <property type="match status" value="1"/>
</dbReference>
<dbReference type="InterPro" id="IPR027417">
    <property type="entry name" value="P-loop_NTPase"/>
</dbReference>
<dbReference type="SMART" id="SM00487">
    <property type="entry name" value="DEXDc"/>
    <property type="match status" value="1"/>
</dbReference>
<dbReference type="PROSITE" id="PS51450">
    <property type="entry name" value="LRR"/>
    <property type="match status" value="1"/>
</dbReference>
<evidence type="ECO:0000256" key="11">
    <source>
        <dbReference type="SAM" id="MobiDB-lite"/>
    </source>
</evidence>
<dbReference type="InterPro" id="IPR014001">
    <property type="entry name" value="Helicase_ATP-bd"/>
</dbReference>
<evidence type="ECO:0000259" key="13">
    <source>
        <dbReference type="PROSITE" id="PS51194"/>
    </source>
</evidence>
<feature type="region of interest" description="Disordered" evidence="11">
    <location>
        <begin position="966"/>
        <end position="998"/>
    </location>
</feature>
<dbReference type="InterPro" id="IPR000330">
    <property type="entry name" value="SNF2_N"/>
</dbReference>
<evidence type="ECO:0000256" key="4">
    <source>
        <dbReference type="ARBA" id="ARBA00022763"/>
    </source>
</evidence>